<dbReference type="RefSeq" id="WP_379515828.1">
    <property type="nucleotide sequence ID" value="NZ_JBHSPA010000024.1"/>
</dbReference>
<protein>
    <submittedName>
        <fullName evidence="2">Uncharacterized protein</fullName>
    </submittedName>
</protein>
<keyword evidence="3" id="KW-1185">Reference proteome</keyword>
<evidence type="ECO:0000256" key="1">
    <source>
        <dbReference type="SAM" id="MobiDB-lite"/>
    </source>
</evidence>
<sequence>AARPDARSGTGVAARSEVASDLPPAPTEVLTALRRLSAERMERVCRNGLPVVGLAALWRATGARPLERALAALDPGLRIYADQLGLLLADGPLPGSLRGLARHEEIAPARSMELVGRRIRAALGRLARASDPVLAHQVARRADTAVLCALVVAITSWPPLVEPAVSVSEPGKVTVPGFPRTDLEDPDGPWRRAFPDAAELGGDLEVFRERVAAGGLLVPAAWLDNGGWPALWQRAAR</sequence>
<dbReference type="EMBL" id="JBHSPA010000024">
    <property type="protein sequence ID" value="MFC5826313.1"/>
    <property type="molecule type" value="Genomic_DNA"/>
</dbReference>
<evidence type="ECO:0000313" key="2">
    <source>
        <dbReference type="EMBL" id="MFC5826313.1"/>
    </source>
</evidence>
<name>A0ABW1CN57_9ACTN</name>
<accession>A0ABW1CN57</accession>
<gene>
    <name evidence="2" type="ORF">ACFPZ3_20810</name>
</gene>
<organism evidence="2 3">
    <name type="scientific">Nonomuraea insulae</name>
    <dbReference type="NCBI Taxonomy" id="1616787"/>
    <lineage>
        <taxon>Bacteria</taxon>
        <taxon>Bacillati</taxon>
        <taxon>Actinomycetota</taxon>
        <taxon>Actinomycetes</taxon>
        <taxon>Streptosporangiales</taxon>
        <taxon>Streptosporangiaceae</taxon>
        <taxon>Nonomuraea</taxon>
    </lineage>
</organism>
<reference evidence="3" key="1">
    <citation type="journal article" date="2019" name="Int. J. Syst. Evol. Microbiol.">
        <title>The Global Catalogue of Microorganisms (GCM) 10K type strain sequencing project: providing services to taxonomists for standard genome sequencing and annotation.</title>
        <authorList>
            <consortium name="The Broad Institute Genomics Platform"/>
            <consortium name="The Broad Institute Genome Sequencing Center for Infectious Disease"/>
            <person name="Wu L."/>
            <person name="Ma J."/>
        </authorList>
    </citation>
    <scope>NUCLEOTIDE SEQUENCE [LARGE SCALE GENOMIC DNA]</scope>
    <source>
        <strain evidence="3">CCUG 53903</strain>
    </source>
</reference>
<proteinExistence type="predicted"/>
<comment type="caution">
    <text evidence="2">The sequence shown here is derived from an EMBL/GenBank/DDBJ whole genome shotgun (WGS) entry which is preliminary data.</text>
</comment>
<feature type="non-terminal residue" evidence="2">
    <location>
        <position position="1"/>
    </location>
</feature>
<feature type="region of interest" description="Disordered" evidence="1">
    <location>
        <begin position="1"/>
        <end position="20"/>
    </location>
</feature>
<evidence type="ECO:0000313" key="3">
    <source>
        <dbReference type="Proteomes" id="UP001596058"/>
    </source>
</evidence>
<dbReference type="Proteomes" id="UP001596058">
    <property type="component" value="Unassembled WGS sequence"/>
</dbReference>